<dbReference type="AlphaFoldDB" id="A0A918NVB3"/>
<gene>
    <name evidence="2" type="ORF">GCM10010515_76550</name>
</gene>
<evidence type="ECO:0000313" key="2">
    <source>
        <dbReference type="EMBL" id="GGX99075.1"/>
    </source>
</evidence>
<protein>
    <submittedName>
        <fullName evidence="2">Uncharacterized protein</fullName>
    </submittedName>
</protein>
<dbReference type="Proteomes" id="UP000645555">
    <property type="component" value="Unassembled WGS sequence"/>
</dbReference>
<dbReference type="RefSeq" id="WP_190040266.1">
    <property type="nucleotide sequence ID" value="NZ_BMWD01000057.1"/>
</dbReference>
<organism evidence="2 3">
    <name type="scientific">Streptomyces fructofermentans</name>
    <dbReference type="NCBI Taxonomy" id="152141"/>
    <lineage>
        <taxon>Bacteria</taxon>
        <taxon>Bacillati</taxon>
        <taxon>Actinomycetota</taxon>
        <taxon>Actinomycetes</taxon>
        <taxon>Kitasatosporales</taxon>
        <taxon>Streptomycetaceae</taxon>
        <taxon>Streptomyces</taxon>
    </lineage>
</organism>
<reference evidence="2" key="2">
    <citation type="submission" date="2020-09" db="EMBL/GenBank/DDBJ databases">
        <authorList>
            <person name="Sun Q."/>
            <person name="Ohkuma M."/>
        </authorList>
    </citation>
    <scope>NUCLEOTIDE SEQUENCE</scope>
    <source>
        <strain evidence="2">JCM 4956</strain>
    </source>
</reference>
<evidence type="ECO:0000256" key="1">
    <source>
        <dbReference type="SAM" id="MobiDB-lite"/>
    </source>
</evidence>
<accession>A0A918NVB3</accession>
<sequence>MTTHAEDQAAAEVPAEDVPDGTFGRARHRLPAHITPCTPEEQARHHADLDEALSGLAIGPLLHRHPSQGERHDR</sequence>
<name>A0A918NVB3_9ACTN</name>
<proteinExistence type="predicted"/>
<keyword evidence="3" id="KW-1185">Reference proteome</keyword>
<dbReference type="EMBL" id="BMWD01000057">
    <property type="protein sequence ID" value="GGX99075.1"/>
    <property type="molecule type" value="Genomic_DNA"/>
</dbReference>
<reference evidence="2" key="1">
    <citation type="journal article" date="2014" name="Int. J. Syst. Evol. Microbiol.">
        <title>Complete genome sequence of Corynebacterium casei LMG S-19264T (=DSM 44701T), isolated from a smear-ripened cheese.</title>
        <authorList>
            <consortium name="US DOE Joint Genome Institute (JGI-PGF)"/>
            <person name="Walter F."/>
            <person name="Albersmeier A."/>
            <person name="Kalinowski J."/>
            <person name="Ruckert C."/>
        </authorList>
    </citation>
    <scope>NUCLEOTIDE SEQUENCE</scope>
    <source>
        <strain evidence="2">JCM 4956</strain>
    </source>
</reference>
<feature type="region of interest" description="Disordered" evidence="1">
    <location>
        <begin position="1"/>
        <end position="27"/>
    </location>
</feature>
<comment type="caution">
    <text evidence="2">The sequence shown here is derived from an EMBL/GenBank/DDBJ whole genome shotgun (WGS) entry which is preliminary data.</text>
</comment>
<evidence type="ECO:0000313" key="3">
    <source>
        <dbReference type="Proteomes" id="UP000645555"/>
    </source>
</evidence>